<dbReference type="GO" id="GO:0003677">
    <property type="term" value="F:DNA binding"/>
    <property type="evidence" value="ECO:0007669"/>
    <property type="project" value="UniProtKB-KW"/>
</dbReference>
<keyword evidence="4" id="KW-1185">Reference proteome</keyword>
<evidence type="ECO:0000256" key="1">
    <source>
        <dbReference type="ARBA" id="ARBA00023125"/>
    </source>
</evidence>
<dbReference type="Proteomes" id="UP000215185">
    <property type="component" value="Chromosome 1"/>
</dbReference>
<dbReference type="PROSITE" id="PS50943">
    <property type="entry name" value="HTH_CROC1"/>
    <property type="match status" value="1"/>
</dbReference>
<dbReference type="STRING" id="1123308.GCA_000380085_01469"/>
<evidence type="ECO:0000313" key="3">
    <source>
        <dbReference type="EMBL" id="SNU90577.1"/>
    </source>
</evidence>
<keyword evidence="1" id="KW-0238">DNA-binding</keyword>
<dbReference type="PANTHER" id="PTHR46558:SF11">
    <property type="entry name" value="HTH-TYPE TRANSCRIPTIONAL REGULATOR XRE"/>
    <property type="match status" value="1"/>
</dbReference>
<proteinExistence type="predicted"/>
<sequence length="141" mass="16106">MNRLKELRQEKNAKQEDLAEVASVSAMTISRWENGESQIKPDKAQTLADYFGVSVAYLLGYEEADTLENILKEAEEYLGLTEEDLLAQDYTSKIKIALTEMSNIPILKNEIIYNLDFLSFDNLKAINQIVRDLPKKEDTDN</sequence>
<reference evidence="3 4" key="1">
    <citation type="submission" date="2017-06" db="EMBL/GenBank/DDBJ databases">
        <authorList>
            <consortium name="Pathogen Informatics"/>
        </authorList>
    </citation>
    <scope>NUCLEOTIDE SEQUENCE [LARGE SCALE GENOMIC DNA]</scope>
    <source>
        <strain evidence="3 4">NCTC13788</strain>
    </source>
</reference>
<dbReference type="InterPro" id="IPR010982">
    <property type="entry name" value="Lambda_DNA-bd_dom_sf"/>
</dbReference>
<name>A0A239SYQ7_9STRE</name>
<dbReference type="OrthoDB" id="2236624at2"/>
<dbReference type="Pfam" id="PF01381">
    <property type="entry name" value="HTH_3"/>
    <property type="match status" value="1"/>
</dbReference>
<gene>
    <name evidence="3" type="ORF">SAMEA4412692_01917</name>
</gene>
<dbReference type="SUPFAM" id="SSF47413">
    <property type="entry name" value="lambda repressor-like DNA-binding domains"/>
    <property type="match status" value="1"/>
</dbReference>
<dbReference type="Gene3D" id="1.10.260.40">
    <property type="entry name" value="lambda repressor-like DNA-binding domains"/>
    <property type="match status" value="1"/>
</dbReference>
<organism evidence="3 4">
    <name type="scientific">Streptococcus merionis</name>
    <dbReference type="NCBI Taxonomy" id="400065"/>
    <lineage>
        <taxon>Bacteria</taxon>
        <taxon>Bacillati</taxon>
        <taxon>Bacillota</taxon>
        <taxon>Bacilli</taxon>
        <taxon>Lactobacillales</taxon>
        <taxon>Streptococcaceae</taxon>
        <taxon>Streptococcus</taxon>
    </lineage>
</organism>
<dbReference type="CDD" id="cd00093">
    <property type="entry name" value="HTH_XRE"/>
    <property type="match status" value="1"/>
</dbReference>
<dbReference type="EMBL" id="LT906439">
    <property type="protein sequence ID" value="SNU90577.1"/>
    <property type="molecule type" value="Genomic_DNA"/>
</dbReference>
<evidence type="ECO:0000259" key="2">
    <source>
        <dbReference type="PROSITE" id="PS50943"/>
    </source>
</evidence>
<protein>
    <submittedName>
        <fullName evidence="3">Transcriptional regulator</fullName>
    </submittedName>
</protein>
<dbReference type="eggNOG" id="COG1476">
    <property type="taxonomic scope" value="Bacteria"/>
</dbReference>
<feature type="domain" description="HTH cro/C1-type" evidence="2">
    <location>
        <begin position="4"/>
        <end position="58"/>
    </location>
</feature>
<dbReference type="KEGG" id="smen:SAMEA4412692_1917"/>
<dbReference type="PANTHER" id="PTHR46558">
    <property type="entry name" value="TRACRIPTIONAL REGULATORY PROTEIN-RELATED-RELATED"/>
    <property type="match status" value="1"/>
</dbReference>
<evidence type="ECO:0000313" key="4">
    <source>
        <dbReference type="Proteomes" id="UP000215185"/>
    </source>
</evidence>
<dbReference type="InterPro" id="IPR001387">
    <property type="entry name" value="Cro/C1-type_HTH"/>
</dbReference>
<accession>A0A239SYQ7</accession>
<dbReference type="AlphaFoldDB" id="A0A239SYQ7"/>
<dbReference type="SMART" id="SM00530">
    <property type="entry name" value="HTH_XRE"/>
    <property type="match status" value="1"/>
</dbReference>
<dbReference type="RefSeq" id="WP_018374012.1">
    <property type="nucleotide sequence ID" value="NZ_LT906439.1"/>
</dbReference>